<reference evidence="3" key="1">
    <citation type="journal article" date="2015" name="BMC Genomics">
        <title>Draft genome of a commonly misdiagnosed multidrug resistant pathogen Candida auris.</title>
        <authorList>
            <person name="Chatterjee S."/>
            <person name="Alampalli S.V."/>
            <person name="Nageshan R.K."/>
            <person name="Chettiar S.T."/>
            <person name="Joshi S."/>
            <person name="Tatu U.S."/>
        </authorList>
    </citation>
    <scope>NUCLEOTIDE SEQUENCE [LARGE SCALE GENOMIC DNA]</scope>
    <source>
        <strain evidence="3">6684</strain>
    </source>
</reference>
<evidence type="ECO:0000313" key="2">
    <source>
        <dbReference type="EMBL" id="KND99444.1"/>
    </source>
</evidence>
<dbReference type="AlphaFoldDB" id="A0A0L0NZL9"/>
<gene>
    <name evidence="2" type="ORF">QG37_03580</name>
</gene>
<protein>
    <submittedName>
        <fullName evidence="2">Uncharacterized protein</fullName>
    </submittedName>
</protein>
<comment type="caution">
    <text evidence="2">The sequence shown here is derived from an EMBL/GenBank/DDBJ whole genome shotgun (WGS) entry which is preliminary data.</text>
</comment>
<keyword evidence="1" id="KW-0732">Signal</keyword>
<organism evidence="2 3">
    <name type="scientific">Candidozyma auris</name>
    <name type="common">Yeast</name>
    <name type="synonym">Candida auris</name>
    <dbReference type="NCBI Taxonomy" id="498019"/>
    <lineage>
        <taxon>Eukaryota</taxon>
        <taxon>Fungi</taxon>
        <taxon>Dikarya</taxon>
        <taxon>Ascomycota</taxon>
        <taxon>Saccharomycotina</taxon>
        <taxon>Pichiomycetes</taxon>
        <taxon>Metschnikowiaceae</taxon>
        <taxon>Candidozyma</taxon>
    </lineage>
</organism>
<dbReference type="EMBL" id="LGST01000023">
    <property type="protein sequence ID" value="KND99444.1"/>
    <property type="molecule type" value="Genomic_DNA"/>
</dbReference>
<feature type="chain" id="PRO_5005545411" evidence="1">
    <location>
        <begin position="26"/>
        <end position="52"/>
    </location>
</feature>
<dbReference type="Proteomes" id="UP000037122">
    <property type="component" value="Unassembled WGS sequence"/>
</dbReference>
<accession>A0A0L0NZL9</accession>
<proteinExistence type="predicted"/>
<name>A0A0L0NZL9_CANAR</name>
<evidence type="ECO:0000256" key="1">
    <source>
        <dbReference type="SAM" id="SignalP"/>
    </source>
</evidence>
<feature type="signal peptide" evidence="1">
    <location>
        <begin position="1"/>
        <end position="25"/>
    </location>
</feature>
<sequence>MEGWVDLYFSFAMLISLCYWDYNEANYENEDSKDKETLWIRTEFALPLMQLE</sequence>
<dbReference type="VEuPathDB" id="FungiDB:QG37_03580"/>
<evidence type="ECO:0000313" key="3">
    <source>
        <dbReference type="Proteomes" id="UP000037122"/>
    </source>
</evidence>